<feature type="region of interest" description="Disordered" evidence="1">
    <location>
        <begin position="25"/>
        <end position="135"/>
    </location>
</feature>
<proteinExistence type="predicted"/>
<gene>
    <name evidence="2" type="ORF">SCAR479_02641</name>
</gene>
<reference evidence="2 3" key="1">
    <citation type="submission" date="2024-02" db="EMBL/GenBank/DDBJ databases">
        <title>First draft genome assembly of two strains of Seiridium cardinale.</title>
        <authorList>
            <person name="Emiliani G."/>
            <person name="Scali E."/>
        </authorList>
    </citation>
    <scope>NUCLEOTIDE SEQUENCE [LARGE SCALE GENOMIC DNA]</scope>
    <source>
        <strain evidence="2 3">BM-138-000479</strain>
    </source>
</reference>
<feature type="compositionally biased region" description="Basic and acidic residues" evidence="1">
    <location>
        <begin position="63"/>
        <end position="74"/>
    </location>
</feature>
<evidence type="ECO:0000256" key="1">
    <source>
        <dbReference type="SAM" id="MobiDB-lite"/>
    </source>
</evidence>
<dbReference type="Proteomes" id="UP001465668">
    <property type="component" value="Unassembled WGS sequence"/>
</dbReference>
<sequence length="135" mass="14641">MPSRFISLANRQALRRTSHILPAVQSRTFMPSAGHRVVDQTRQNNDSSQDQKAGHKKQATKAGKPDEDQDHPAKQSDPQQSPSTSTGIEEQGPGSSQAGAGSDQGGVYKDEELSRKQTQKEKEGGREGSMVRGKD</sequence>
<keyword evidence="3" id="KW-1185">Reference proteome</keyword>
<accession>A0ABR2Y3M0</accession>
<feature type="compositionally biased region" description="Basic and acidic residues" evidence="1">
    <location>
        <begin position="108"/>
        <end position="126"/>
    </location>
</feature>
<feature type="compositionally biased region" description="Low complexity" evidence="1">
    <location>
        <begin position="75"/>
        <end position="101"/>
    </location>
</feature>
<comment type="caution">
    <text evidence="2">The sequence shown here is derived from an EMBL/GenBank/DDBJ whole genome shotgun (WGS) entry which is preliminary data.</text>
</comment>
<protein>
    <submittedName>
        <fullName evidence="2">Uncharacterized protein</fullName>
    </submittedName>
</protein>
<dbReference type="EMBL" id="JARVKM010000006">
    <property type="protein sequence ID" value="KAK9780526.1"/>
    <property type="molecule type" value="Genomic_DNA"/>
</dbReference>
<name>A0ABR2Y3M0_9PEZI</name>
<organism evidence="2 3">
    <name type="scientific">Seiridium cardinale</name>
    <dbReference type="NCBI Taxonomy" id="138064"/>
    <lineage>
        <taxon>Eukaryota</taxon>
        <taxon>Fungi</taxon>
        <taxon>Dikarya</taxon>
        <taxon>Ascomycota</taxon>
        <taxon>Pezizomycotina</taxon>
        <taxon>Sordariomycetes</taxon>
        <taxon>Xylariomycetidae</taxon>
        <taxon>Amphisphaeriales</taxon>
        <taxon>Sporocadaceae</taxon>
        <taxon>Seiridium</taxon>
    </lineage>
</organism>
<feature type="compositionally biased region" description="Polar residues" evidence="1">
    <location>
        <begin position="40"/>
        <end position="51"/>
    </location>
</feature>
<evidence type="ECO:0000313" key="3">
    <source>
        <dbReference type="Proteomes" id="UP001465668"/>
    </source>
</evidence>
<evidence type="ECO:0000313" key="2">
    <source>
        <dbReference type="EMBL" id="KAK9780526.1"/>
    </source>
</evidence>